<feature type="region of interest" description="Disordered" evidence="2">
    <location>
        <begin position="397"/>
        <end position="446"/>
    </location>
</feature>
<feature type="compositionally biased region" description="Polar residues" evidence="2">
    <location>
        <begin position="429"/>
        <end position="443"/>
    </location>
</feature>
<feature type="region of interest" description="Disordered" evidence="2">
    <location>
        <begin position="463"/>
        <end position="539"/>
    </location>
</feature>
<feature type="region of interest" description="Disordered" evidence="2">
    <location>
        <begin position="1077"/>
        <end position="1098"/>
    </location>
</feature>
<feature type="compositionally biased region" description="Polar residues" evidence="2">
    <location>
        <begin position="336"/>
        <end position="350"/>
    </location>
</feature>
<dbReference type="Proteomes" id="UP000319801">
    <property type="component" value="Unassembled WGS sequence"/>
</dbReference>
<dbReference type="InterPro" id="IPR051293">
    <property type="entry name" value="MTUS1/CCDC69"/>
</dbReference>
<dbReference type="EMBL" id="VCAZ01000003">
    <property type="protein sequence ID" value="TSK16134.1"/>
    <property type="molecule type" value="Genomic_DNA"/>
</dbReference>
<feature type="compositionally biased region" description="Low complexity" evidence="2">
    <location>
        <begin position="510"/>
        <end position="527"/>
    </location>
</feature>
<accession>A0A556TJV3</accession>
<evidence type="ECO:0000313" key="4">
    <source>
        <dbReference type="Proteomes" id="UP000319801"/>
    </source>
</evidence>
<feature type="region of interest" description="Disordered" evidence="2">
    <location>
        <begin position="1137"/>
        <end position="1190"/>
    </location>
</feature>
<keyword evidence="4" id="KW-1185">Reference proteome</keyword>
<sequence>MSREENNGGPFNSMHKETKNNNKQTFLNSDDANANQIPMEESNTGRGSLIPPLVSQERIIIWGTHARSKDPELEEFELLECQEMEAFPTDHEVKDNVAGGKAIKKDFCQRQSTLAFGDSASELTKTDQNANHSADMAIDLSQPLDLRTSASRSEGRRSLKETRSNSESNVFVPTFLTVSNLSGSLASALDSAGHTQCPPLLPSKPTSEKYHFQQPGTNKSLILLTQIKDQTRKRDQIPCSAIISQDPTHEHRSNTENSNCQKDRQIWSTDKGYNKQESILSSKFQKNFGRVPPSCRQLVRPLSPGMEPKLISGHPAYKDTSQGEHLSPSSDREPKNNNYKSDVTNPIHINSSAQSLSSGSGFQSTQTSTKVGTILRRQGSAENASIALDRKSHLSCRAYSSPTRSSTPPSPKNTGSPQRRPTMSPGRTRVTTRGPQLGYSASQGYGFGLRPPVKTTINMNVQNPVPQQSSTVTSSPPKCPQKPKRVRPKIITYIRKSPQVQATDSPHEISSLPTKLSTSTSPPNSKTPADEPPGAPLLNASNLLYDKYRQELQKSRYISSESRTKPSSHTMPHKAIEKTSNFYGSFGNKYLPAMITSESKDPAESLTVTQETGGFLQPPRTLRPQLGVGAVSKSSSAAAAKSRIFTAQKSSLALSQPVQAVTPSVTAQATSLITPSTQSPPEASARLAAFGFVRSSSVSSVPSNPPTNTRSDQCKPVLRPGSVTEDPPFHRVITASCGEGQRVPCRNSPQPPSTPVPIRRPLLPPPPGSPVGSRKDFQKPSEGSHSVLSSPKRLAVVSPKPQSPVLQRQRAAAARVPGVPGGSGVQVTGLSFSPGSKKKKQEVQRTEKEQEDQEKREGELLRLQAQCKEQNGQLLDLQAELKRTLLGLDVLAICTQHFHLKCKNAEQKETELSQELRQIQEEVACSSAQWKLLQQEKSALEQSFVMQLKELQEQQEAELATLEEELRAQYDQVDMLRFQNQALQDKAKRFETALRKSTDEQILDALAPYKHIEQDLRSLKEVLEMKNQQIHDQERKICHLEKAAQKNIYLEEKVQVLQQQNEDLKARIDRNTALSRQLSEENANLQGHVERESNEKKRLSRNNEELLWLLQTSPHLSPSSSPSHRVFFPGFDNLPFPGSSSPETSTESNSCPYTPSHKVGSPIPSTPTHRGSPAARSSPGRVPNANMLPK</sequence>
<feature type="compositionally biased region" description="Low complexity" evidence="2">
    <location>
        <begin position="1139"/>
        <end position="1150"/>
    </location>
</feature>
<feature type="compositionally biased region" description="Low complexity" evidence="2">
    <location>
        <begin position="696"/>
        <end position="711"/>
    </location>
</feature>
<name>A0A556TJV3_BAGYA</name>
<feature type="compositionally biased region" description="Polar residues" evidence="2">
    <location>
        <begin position="21"/>
        <end position="46"/>
    </location>
</feature>
<feature type="region of interest" description="Disordered" evidence="2">
    <location>
        <begin position="246"/>
        <end position="265"/>
    </location>
</feature>
<evidence type="ECO:0000313" key="3">
    <source>
        <dbReference type="EMBL" id="TSK16134.1"/>
    </source>
</evidence>
<feature type="compositionally biased region" description="Low complexity" evidence="2">
    <location>
        <begin position="804"/>
        <end position="818"/>
    </location>
</feature>
<feature type="compositionally biased region" description="Polar residues" evidence="2">
    <location>
        <begin position="412"/>
        <end position="421"/>
    </location>
</feature>
<dbReference type="OrthoDB" id="10038993at2759"/>
<feature type="region of interest" description="Disordered" evidence="2">
    <location>
        <begin position="696"/>
        <end position="857"/>
    </location>
</feature>
<feature type="compositionally biased region" description="Polar residues" evidence="2">
    <location>
        <begin position="319"/>
        <end position="329"/>
    </location>
</feature>
<proteinExistence type="predicted"/>
<dbReference type="AlphaFoldDB" id="A0A556TJV3"/>
<reference evidence="3 4" key="1">
    <citation type="journal article" date="2019" name="Genome Biol. Evol.">
        <title>Whole-Genome Sequencing of the Giant Devil Catfish, Bagarius yarrelli.</title>
        <authorList>
            <person name="Jiang W."/>
            <person name="Lv Y."/>
            <person name="Cheng L."/>
            <person name="Yang K."/>
            <person name="Chao B."/>
            <person name="Wang X."/>
            <person name="Li Y."/>
            <person name="Pan X."/>
            <person name="You X."/>
            <person name="Zhang Y."/>
            <person name="Yang J."/>
            <person name="Li J."/>
            <person name="Zhang X."/>
            <person name="Liu S."/>
            <person name="Sun C."/>
            <person name="Yang J."/>
            <person name="Shi Q."/>
        </authorList>
    </citation>
    <scope>NUCLEOTIDE SEQUENCE [LARGE SCALE GENOMIC DNA]</scope>
    <source>
        <strain evidence="3">JWS20170419001</strain>
        <tissue evidence="3">Muscle</tissue>
    </source>
</reference>
<dbReference type="GO" id="GO:0005737">
    <property type="term" value="C:cytoplasm"/>
    <property type="evidence" value="ECO:0007669"/>
    <property type="project" value="TreeGrafter"/>
</dbReference>
<feature type="compositionally biased region" description="Low complexity" evidence="2">
    <location>
        <begin position="464"/>
        <end position="476"/>
    </location>
</feature>
<evidence type="ECO:0000256" key="1">
    <source>
        <dbReference type="ARBA" id="ARBA00023054"/>
    </source>
</evidence>
<feature type="compositionally biased region" description="Basic and acidic residues" evidence="2">
    <location>
        <begin position="1088"/>
        <end position="1098"/>
    </location>
</feature>
<keyword evidence="1" id="KW-0175">Coiled coil</keyword>
<organism evidence="3 4">
    <name type="scientific">Bagarius yarrelli</name>
    <name type="common">Goonch</name>
    <name type="synonym">Bagrus yarrelli</name>
    <dbReference type="NCBI Taxonomy" id="175774"/>
    <lineage>
        <taxon>Eukaryota</taxon>
        <taxon>Metazoa</taxon>
        <taxon>Chordata</taxon>
        <taxon>Craniata</taxon>
        <taxon>Vertebrata</taxon>
        <taxon>Euteleostomi</taxon>
        <taxon>Actinopterygii</taxon>
        <taxon>Neopterygii</taxon>
        <taxon>Teleostei</taxon>
        <taxon>Ostariophysi</taxon>
        <taxon>Siluriformes</taxon>
        <taxon>Sisoridae</taxon>
        <taxon>Sisorinae</taxon>
        <taxon>Bagarius</taxon>
    </lineage>
</organism>
<dbReference type="PANTHER" id="PTHR24200">
    <property type="entry name" value="TOUCAN, ISOFORM A"/>
    <property type="match status" value="1"/>
</dbReference>
<feature type="region of interest" description="Disordered" evidence="2">
    <location>
        <begin position="290"/>
        <end position="376"/>
    </location>
</feature>
<feature type="compositionally biased region" description="Basic and acidic residues" evidence="2">
    <location>
        <begin position="841"/>
        <end position="857"/>
    </location>
</feature>
<evidence type="ECO:0000256" key="2">
    <source>
        <dbReference type="SAM" id="MobiDB-lite"/>
    </source>
</evidence>
<dbReference type="GO" id="GO:0008017">
    <property type="term" value="F:microtubule binding"/>
    <property type="evidence" value="ECO:0007669"/>
    <property type="project" value="TreeGrafter"/>
</dbReference>
<feature type="compositionally biased region" description="Basic and acidic residues" evidence="2">
    <location>
        <begin position="153"/>
        <end position="164"/>
    </location>
</feature>
<comment type="caution">
    <text evidence="3">The sequence shown here is derived from an EMBL/GenBank/DDBJ whole genome shotgun (WGS) entry which is preliminary data.</text>
</comment>
<feature type="compositionally biased region" description="Low complexity" evidence="2">
    <location>
        <begin position="351"/>
        <end position="369"/>
    </location>
</feature>
<feature type="region of interest" description="Disordered" evidence="2">
    <location>
        <begin position="1"/>
        <end position="50"/>
    </location>
</feature>
<feature type="region of interest" description="Disordered" evidence="2">
    <location>
        <begin position="135"/>
        <end position="165"/>
    </location>
</feature>
<dbReference type="GO" id="GO:0005634">
    <property type="term" value="C:nucleus"/>
    <property type="evidence" value="ECO:0007669"/>
    <property type="project" value="TreeGrafter"/>
</dbReference>
<protein>
    <submittedName>
        <fullName evidence="3">Microtubule-associated tumor suppressor candidate 2</fullName>
    </submittedName>
</protein>
<gene>
    <name evidence="3" type="ORF">Baya_1005</name>
</gene>
<dbReference type="PANTHER" id="PTHR24200:SF15">
    <property type="entry name" value="MICROTUBULE-ASSOCIATED TUMOR SUPPRESSOR CANDIDATE 2-LIKE ISOFORM X1"/>
    <property type="match status" value="1"/>
</dbReference>